<evidence type="ECO:0000256" key="6">
    <source>
        <dbReference type="SAM" id="Phobius"/>
    </source>
</evidence>
<feature type="transmembrane region" description="Helical" evidence="6">
    <location>
        <begin position="311"/>
        <end position="336"/>
    </location>
</feature>
<evidence type="ECO:0000256" key="3">
    <source>
        <dbReference type="ARBA" id="ARBA00022692"/>
    </source>
</evidence>
<dbReference type="GeneID" id="99692865"/>
<evidence type="ECO:0000259" key="7">
    <source>
        <dbReference type="Pfam" id="PF02687"/>
    </source>
</evidence>
<dbReference type="Proteomes" id="UP001161408">
    <property type="component" value="Unassembled WGS sequence"/>
</dbReference>
<dbReference type="Pfam" id="PF02687">
    <property type="entry name" value="FtsX"/>
    <property type="match status" value="1"/>
</dbReference>
<keyword evidence="3 6" id="KW-0812">Transmembrane</keyword>
<feature type="domain" description="ABC3 transporter permease C-terminal" evidence="7">
    <location>
        <begin position="314"/>
        <end position="430"/>
    </location>
</feature>
<keyword evidence="2" id="KW-1003">Cell membrane</keyword>
<evidence type="ECO:0000259" key="8">
    <source>
        <dbReference type="Pfam" id="PF12704"/>
    </source>
</evidence>
<reference evidence="9" key="2">
    <citation type="submission" date="2023-01" db="EMBL/GenBank/DDBJ databases">
        <title>Draft genome sequence of Pseudoalteromonas tetraodonis strain NBRC 103034.</title>
        <authorList>
            <person name="Sun Q."/>
            <person name="Mori K."/>
        </authorList>
    </citation>
    <scope>NUCLEOTIDE SEQUENCE</scope>
    <source>
        <strain evidence="9">NBRC 103034</strain>
    </source>
</reference>
<dbReference type="InterPro" id="IPR050250">
    <property type="entry name" value="Macrolide_Exporter_MacB"/>
</dbReference>
<dbReference type="Pfam" id="PF12704">
    <property type="entry name" value="MacB_PCD"/>
    <property type="match status" value="1"/>
</dbReference>
<organism evidence="9 10">
    <name type="scientific">Pseudoalteromonas tetraodonis GFC</name>
    <dbReference type="NCBI Taxonomy" id="1315271"/>
    <lineage>
        <taxon>Bacteria</taxon>
        <taxon>Pseudomonadati</taxon>
        <taxon>Pseudomonadota</taxon>
        <taxon>Gammaproteobacteria</taxon>
        <taxon>Alteromonadales</taxon>
        <taxon>Pseudoalteromonadaceae</taxon>
        <taxon>Pseudoalteromonas</taxon>
    </lineage>
</organism>
<name>A0AA37W4G8_9GAMM</name>
<reference evidence="9" key="1">
    <citation type="journal article" date="2014" name="Int. J. Syst. Evol. Microbiol.">
        <title>Complete genome sequence of Corynebacterium casei LMG S-19264T (=DSM 44701T), isolated from a smear-ripened cheese.</title>
        <authorList>
            <consortium name="US DOE Joint Genome Institute (JGI-PGF)"/>
            <person name="Walter F."/>
            <person name="Albersmeier A."/>
            <person name="Kalinowski J."/>
            <person name="Ruckert C."/>
        </authorList>
    </citation>
    <scope>NUCLEOTIDE SEQUENCE</scope>
    <source>
        <strain evidence="9">NBRC 103034</strain>
    </source>
</reference>
<dbReference type="InterPro" id="IPR025857">
    <property type="entry name" value="MacB_PCD"/>
</dbReference>
<comment type="caution">
    <text evidence="9">The sequence shown here is derived from an EMBL/GenBank/DDBJ whole genome shotgun (WGS) entry which is preliminary data.</text>
</comment>
<protein>
    <submittedName>
        <fullName evidence="9">ABC macrolide family export system permease 2</fullName>
    </submittedName>
</protein>
<dbReference type="EMBL" id="BSNE01000012">
    <property type="protein sequence ID" value="GLQ03216.1"/>
    <property type="molecule type" value="Genomic_DNA"/>
</dbReference>
<accession>A0AA37W4G8</accession>
<dbReference type="PANTHER" id="PTHR30572:SF18">
    <property type="entry name" value="ABC-TYPE MACROLIDE FAMILY EXPORT SYSTEM PERMEASE COMPONENT 2"/>
    <property type="match status" value="1"/>
</dbReference>
<evidence type="ECO:0000256" key="4">
    <source>
        <dbReference type="ARBA" id="ARBA00022989"/>
    </source>
</evidence>
<keyword evidence="10" id="KW-1185">Reference proteome</keyword>
<proteinExistence type="predicted"/>
<evidence type="ECO:0000313" key="9">
    <source>
        <dbReference type="EMBL" id="GLQ03216.1"/>
    </source>
</evidence>
<evidence type="ECO:0000313" key="10">
    <source>
        <dbReference type="Proteomes" id="UP001161408"/>
    </source>
</evidence>
<feature type="transmembrane region" description="Helical" evidence="6">
    <location>
        <begin position="402"/>
        <end position="426"/>
    </location>
</feature>
<sequence>MLLHYLDLSWRSFKRTPLVSFLMVLAIAIGIGITMTSLSVYHMMSADPIAHKSSQLYAVQLQVMDDGHTWWTSDNLPLQLTYQDAANLYKSEIGGQRLKMVRSGFSVYIDSDTVKPFSQSARLTTPEFFNMFDLEFLYGEKWSLQQEENATPVVVISEELNNKLFAGENSVGKIIYLDDASYEVVGVTRNWPLTIKYYDLNNGSFNDPEQLFMPFSLLEAKQLGNWGNTNGWKHEDVRSFSAKLQSEMVWIQFWVELTNEQQKNDYENYLLAYMQEQQKLGRFNRKELAYSIRDVNQWMAYNNVVSEDNKILVALSFMFLAVCLANILGLLLAKFLRRAPEVGVRRALGASKRQIFMQHIIEVAMLGLLGGLLGIVLAQFGLLGVRQSYSYYESLATMDLTMLLSAPLIAISTCIIAGLYPAWLVCKTNPAIYLKSQ</sequence>
<evidence type="ECO:0000256" key="1">
    <source>
        <dbReference type="ARBA" id="ARBA00004651"/>
    </source>
</evidence>
<evidence type="ECO:0000256" key="2">
    <source>
        <dbReference type="ARBA" id="ARBA00022475"/>
    </source>
</evidence>
<comment type="subcellular location">
    <subcellularLocation>
        <location evidence="1">Cell membrane</location>
        <topology evidence="1">Multi-pass membrane protein</topology>
    </subcellularLocation>
</comment>
<dbReference type="GO" id="GO:0005886">
    <property type="term" value="C:plasma membrane"/>
    <property type="evidence" value="ECO:0007669"/>
    <property type="project" value="UniProtKB-SubCell"/>
</dbReference>
<dbReference type="AlphaFoldDB" id="A0AA37W4G8"/>
<dbReference type="RefSeq" id="WP_096038522.1">
    <property type="nucleotide sequence ID" value="NZ_BJXY01000003.1"/>
</dbReference>
<feature type="domain" description="MacB-like periplasmic core" evidence="8">
    <location>
        <begin position="20"/>
        <end position="224"/>
    </location>
</feature>
<dbReference type="GO" id="GO:0022857">
    <property type="term" value="F:transmembrane transporter activity"/>
    <property type="evidence" value="ECO:0007669"/>
    <property type="project" value="TreeGrafter"/>
</dbReference>
<dbReference type="PANTHER" id="PTHR30572">
    <property type="entry name" value="MEMBRANE COMPONENT OF TRANSPORTER-RELATED"/>
    <property type="match status" value="1"/>
</dbReference>
<keyword evidence="4 6" id="KW-1133">Transmembrane helix</keyword>
<feature type="transmembrane region" description="Helical" evidence="6">
    <location>
        <begin position="360"/>
        <end position="382"/>
    </location>
</feature>
<gene>
    <name evidence="9" type="ORF">GCM10007914_20970</name>
</gene>
<evidence type="ECO:0000256" key="5">
    <source>
        <dbReference type="ARBA" id="ARBA00023136"/>
    </source>
</evidence>
<keyword evidence="5 6" id="KW-0472">Membrane</keyword>
<feature type="transmembrane region" description="Helical" evidence="6">
    <location>
        <begin position="21"/>
        <end position="44"/>
    </location>
</feature>
<dbReference type="InterPro" id="IPR003838">
    <property type="entry name" value="ABC3_permease_C"/>
</dbReference>